<dbReference type="NCBIfam" id="TIGR01571">
    <property type="entry name" value="A_thal_Cys_rich"/>
    <property type="match status" value="1"/>
</dbReference>
<dbReference type="InterPro" id="IPR006461">
    <property type="entry name" value="PLAC_motif_containing"/>
</dbReference>
<evidence type="ECO:0000256" key="1">
    <source>
        <dbReference type="ARBA" id="ARBA00009024"/>
    </source>
</evidence>
<accession>A0A819HJW2</accession>
<dbReference type="Proteomes" id="UP000663836">
    <property type="component" value="Unassembled WGS sequence"/>
</dbReference>
<dbReference type="PANTHER" id="PTHR15907">
    <property type="entry name" value="DUF614 FAMILY PROTEIN-RELATED"/>
    <property type="match status" value="1"/>
</dbReference>
<protein>
    <submittedName>
        <fullName evidence="2">Uncharacterized protein</fullName>
    </submittedName>
</protein>
<dbReference type="EMBL" id="CAJOBD010002707">
    <property type="protein sequence ID" value="CAF3902080.1"/>
    <property type="molecule type" value="Genomic_DNA"/>
</dbReference>
<proteinExistence type="inferred from homology"/>
<comment type="similarity">
    <text evidence="1">Belongs to the cornifelin family.</text>
</comment>
<comment type="caution">
    <text evidence="2">The sequence shown here is derived from an EMBL/GenBank/DDBJ whole genome shotgun (WGS) entry which is preliminary data.</text>
</comment>
<name>A0A819HJW2_9BILA</name>
<evidence type="ECO:0000313" key="3">
    <source>
        <dbReference type="Proteomes" id="UP000663836"/>
    </source>
</evidence>
<evidence type="ECO:0000313" key="2">
    <source>
        <dbReference type="EMBL" id="CAF3902080.1"/>
    </source>
</evidence>
<gene>
    <name evidence="2" type="ORF">JBS370_LOCUS20933</name>
</gene>
<organism evidence="2 3">
    <name type="scientific">Rotaria sordida</name>
    <dbReference type="NCBI Taxonomy" id="392033"/>
    <lineage>
        <taxon>Eukaryota</taxon>
        <taxon>Metazoa</taxon>
        <taxon>Spiralia</taxon>
        <taxon>Gnathifera</taxon>
        <taxon>Rotifera</taxon>
        <taxon>Eurotatoria</taxon>
        <taxon>Bdelloidea</taxon>
        <taxon>Philodinida</taxon>
        <taxon>Philodinidae</taxon>
        <taxon>Rotaria</taxon>
    </lineage>
</organism>
<sequence length="227" mass="26238">MTSLDTSQPIIIQPGISNEFYTFDNGWHQTFFGSFKPCPRSAFACFCSPCYIAKLNDRTGEYFLTYCINPYSLMALRTKVRAAFHIRGSLAEDCYTTCCCLYPCAAMQIEKELDHQNIPNVVVQTKPGDDVWKFENWWTQQLHHCCEDIGSCCLVCWCCPCTMYKIYDRADEDLLTCCWPMTLWPLRTKIRTLFRIRGSVCSDCLAVYCCPCCALIQMRRELKQQGL</sequence>
<dbReference type="AlphaFoldDB" id="A0A819HJW2"/>
<dbReference type="Pfam" id="PF04749">
    <property type="entry name" value="PLAC8"/>
    <property type="match status" value="2"/>
</dbReference>
<reference evidence="2" key="1">
    <citation type="submission" date="2021-02" db="EMBL/GenBank/DDBJ databases">
        <authorList>
            <person name="Nowell W R."/>
        </authorList>
    </citation>
    <scope>NUCLEOTIDE SEQUENCE</scope>
</reference>